<evidence type="ECO:0000313" key="2">
    <source>
        <dbReference type="Proteomes" id="UP000054770"/>
    </source>
</evidence>
<proteinExistence type="predicted"/>
<dbReference type="Pfam" id="PF05962">
    <property type="entry name" value="HutD"/>
    <property type="match status" value="1"/>
</dbReference>
<protein>
    <recommendedName>
        <fullName evidence="3">Histidine utilization protein HutD</fullName>
    </recommendedName>
</protein>
<evidence type="ECO:0008006" key="3">
    <source>
        <dbReference type="Google" id="ProtNLM"/>
    </source>
</evidence>
<sequence length="199" mass="21391">MNLIRGESLVPMPWKNGGGVTREIDAEPKGAALDAFTWRLSIANVDVAGAFSRFADIDRTLVLLEGAGMHLHEASGRVHALTQPLAMASFAGETPIDATLDNGPTRDFNVMVRRDRATATIQAHRSTTSVSLTDDVGLTLIFCVQGQLDVTLDGGARIILQPDDTLRLDASDARHCDVTCAQPDTSWLQIGIATTDHSR</sequence>
<dbReference type="OrthoDB" id="9800082at2"/>
<dbReference type="InterPro" id="IPR011051">
    <property type="entry name" value="RmlC_Cupin_sf"/>
</dbReference>
<dbReference type="PANTHER" id="PTHR37943">
    <property type="entry name" value="PROTEIN VES"/>
    <property type="match status" value="1"/>
</dbReference>
<organism evidence="1 2">
    <name type="scientific">Caballeronia choica</name>
    <dbReference type="NCBI Taxonomy" id="326476"/>
    <lineage>
        <taxon>Bacteria</taxon>
        <taxon>Pseudomonadati</taxon>
        <taxon>Pseudomonadota</taxon>
        <taxon>Betaproteobacteria</taxon>
        <taxon>Burkholderiales</taxon>
        <taxon>Burkholderiaceae</taxon>
        <taxon>Caballeronia</taxon>
    </lineage>
</organism>
<reference evidence="1" key="1">
    <citation type="submission" date="2016-01" db="EMBL/GenBank/DDBJ databases">
        <authorList>
            <person name="Peeters C."/>
        </authorList>
    </citation>
    <scope>NUCLEOTIDE SEQUENCE [LARGE SCALE GENOMIC DNA]</scope>
    <source>
        <strain evidence="1">LMG 22940</strain>
    </source>
</reference>
<name>A0A158HBR1_9BURK</name>
<evidence type="ECO:0000313" key="1">
    <source>
        <dbReference type="EMBL" id="SAL41453.1"/>
    </source>
</evidence>
<comment type="caution">
    <text evidence="1">The sequence shown here is derived from an EMBL/GenBank/DDBJ whole genome shotgun (WGS) entry which is preliminary data.</text>
</comment>
<dbReference type="Gene3D" id="2.60.120.10">
    <property type="entry name" value="Jelly Rolls"/>
    <property type="match status" value="1"/>
</dbReference>
<dbReference type="InterPro" id="IPR014710">
    <property type="entry name" value="RmlC-like_jellyroll"/>
</dbReference>
<dbReference type="RefSeq" id="WP_087644042.1">
    <property type="nucleotide sequence ID" value="NZ_FCON02000014.1"/>
</dbReference>
<accession>A0A158HBR1</accession>
<dbReference type="CDD" id="cd20293">
    <property type="entry name" value="cupin_HutD_N"/>
    <property type="match status" value="1"/>
</dbReference>
<dbReference type="Proteomes" id="UP000054770">
    <property type="component" value="Unassembled WGS sequence"/>
</dbReference>
<dbReference type="PANTHER" id="PTHR37943:SF1">
    <property type="entry name" value="PROTEIN VES"/>
    <property type="match status" value="1"/>
</dbReference>
<dbReference type="SUPFAM" id="SSF51182">
    <property type="entry name" value="RmlC-like cupins"/>
    <property type="match status" value="1"/>
</dbReference>
<keyword evidence="2" id="KW-1185">Reference proteome</keyword>
<dbReference type="AlphaFoldDB" id="A0A158HBR1"/>
<gene>
    <name evidence="1" type="ORF">AWB68_01838</name>
</gene>
<dbReference type="InterPro" id="IPR010282">
    <property type="entry name" value="Uncharacterised_HutD/Ves"/>
</dbReference>
<dbReference type="EMBL" id="FCON02000014">
    <property type="protein sequence ID" value="SAL41453.1"/>
    <property type="molecule type" value="Genomic_DNA"/>
</dbReference>